<name>A0A3B1C0Z1_9ZZZZ</name>
<dbReference type="AlphaFoldDB" id="A0A3B1C0Z1"/>
<dbReference type="EMBL" id="UOGD01000168">
    <property type="protein sequence ID" value="VAX20421.1"/>
    <property type="molecule type" value="Genomic_DNA"/>
</dbReference>
<sequence>MQNIKYLISLIIVLLIASTTVSFSQNKINRSKLYSDFALKKSRQEYKNELNEKIKTVFSKELNSANEDEWKSLFREVGLIYYRTDDVYNAVEKAVAYSPSASIKFNRALVETILILYPEKFSDFINRIWQTTYDPTLFAYATNAKLNRNDSLNVREQYSVQLKRRFPNWENIPQLKFLNYYLLNNKTKTPDLKELLAYSFMKGKTIIYSLQRKNRIYPGLTIIKKPDGSFVREKNDSIFYVKQLAISVSGLPGYLSQGNTPQGIFSVVGFYVSPTPSIGPTAAVLTRIPFEVPTKLFYHGAVKDKTWKLEDYKNLLPKGWKNYLPIYESFYAGKSGRRKIVMHGSVDDLSFYKDLPYFPLTPSKGCLTTTEMWSEETGRNIKSDQTRLMNAFFSTGELEGFLVVVNIDDKESDVTIDEILPYLK</sequence>
<proteinExistence type="predicted"/>
<organism evidence="1">
    <name type="scientific">hydrothermal vent metagenome</name>
    <dbReference type="NCBI Taxonomy" id="652676"/>
    <lineage>
        <taxon>unclassified sequences</taxon>
        <taxon>metagenomes</taxon>
        <taxon>ecological metagenomes</taxon>
    </lineage>
</organism>
<protein>
    <submittedName>
        <fullName evidence="1">Uncharacterized protein</fullName>
    </submittedName>
</protein>
<gene>
    <name evidence="1" type="ORF">MNBD_IGNAVI01-925</name>
</gene>
<accession>A0A3B1C0Z1</accession>
<reference evidence="1" key="1">
    <citation type="submission" date="2018-06" db="EMBL/GenBank/DDBJ databases">
        <authorList>
            <person name="Zhirakovskaya E."/>
        </authorList>
    </citation>
    <scope>NUCLEOTIDE SEQUENCE</scope>
</reference>
<evidence type="ECO:0000313" key="1">
    <source>
        <dbReference type="EMBL" id="VAX20421.1"/>
    </source>
</evidence>